<name>A0ABV7WAZ1_9MICO</name>
<feature type="compositionally biased region" description="Low complexity" evidence="1">
    <location>
        <begin position="87"/>
        <end position="96"/>
    </location>
</feature>
<dbReference type="Gene3D" id="1.10.10.10">
    <property type="entry name" value="Winged helix-like DNA-binding domain superfamily/Winged helix DNA-binding domain"/>
    <property type="match status" value="1"/>
</dbReference>
<protein>
    <submittedName>
        <fullName evidence="2">RNA polymerase sigma factor</fullName>
    </submittedName>
</protein>
<dbReference type="EMBL" id="JBHRWW010000001">
    <property type="protein sequence ID" value="MFC3686975.1"/>
    <property type="molecule type" value="Genomic_DNA"/>
</dbReference>
<organism evidence="2 3">
    <name type="scientific">Aquipuribacter hungaricus</name>
    <dbReference type="NCBI Taxonomy" id="545624"/>
    <lineage>
        <taxon>Bacteria</taxon>
        <taxon>Bacillati</taxon>
        <taxon>Actinomycetota</taxon>
        <taxon>Actinomycetes</taxon>
        <taxon>Micrococcales</taxon>
        <taxon>Intrasporangiaceae</taxon>
        <taxon>Aquipuribacter</taxon>
    </lineage>
</organism>
<dbReference type="RefSeq" id="WP_376983592.1">
    <property type="nucleotide sequence ID" value="NZ_JBHRWW010000001.1"/>
</dbReference>
<dbReference type="InterPro" id="IPR013325">
    <property type="entry name" value="RNA_pol_sigma_r2"/>
</dbReference>
<comment type="caution">
    <text evidence="2">The sequence shown here is derived from an EMBL/GenBank/DDBJ whole genome shotgun (WGS) entry which is preliminary data.</text>
</comment>
<dbReference type="InterPro" id="IPR036388">
    <property type="entry name" value="WH-like_DNA-bd_sf"/>
</dbReference>
<sequence length="286" mass="30849">MEDEGVLFEGLRLGSAQAFEELLRAQDATVRRLARLYVPEDLVGDLVLRTWSVALPGLDMFTWHTTLRAWLTGILVTSGRARAASAGALAPAGTPGQVATEAPGGAAGPGRDDVPWATLAWSDRWGPAGWEALEAALRARPLPEREVLWLHDVEGWPWREVLDTLGLTGEQGAVLLLAGRTALAGTVAGVLGAGPATPADAGDRLAGVTRLLGELAPRDGAAPPDPRLLRVFAAWRRGRSVRPVVERWHRWRWELGRARARRRYPSSSVPTVSPDSSPVTTNPSRR</sequence>
<dbReference type="Proteomes" id="UP001595685">
    <property type="component" value="Unassembled WGS sequence"/>
</dbReference>
<dbReference type="SUPFAM" id="SSF88946">
    <property type="entry name" value="Sigma2 domain of RNA polymerase sigma factors"/>
    <property type="match status" value="1"/>
</dbReference>
<reference evidence="3" key="1">
    <citation type="journal article" date="2019" name="Int. J. Syst. Evol. Microbiol.">
        <title>The Global Catalogue of Microorganisms (GCM) 10K type strain sequencing project: providing services to taxonomists for standard genome sequencing and annotation.</title>
        <authorList>
            <consortium name="The Broad Institute Genomics Platform"/>
            <consortium name="The Broad Institute Genome Sequencing Center for Infectious Disease"/>
            <person name="Wu L."/>
            <person name="Ma J."/>
        </authorList>
    </citation>
    <scope>NUCLEOTIDE SEQUENCE [LARGE SCALE GENOMIC DNA]</scope>
    <source>
        <strain evidence="3">NCAIM B.02333</strain>
    </source>
</reference>
<feature type="compositionally biased region" description="Low complexity" evidence="1">
    <location>
        <begin position="265"/>
        <end position="286"/>
    </location>
</feature>
<evidence type="ECO:0000256" key="1">
    <source>
        <dbReference type="SAM" id="MobiDB-lite"/>
    </source>
</evidence>
<feature type="region of interest" description="Disordered" evidence="1">
    <location>
        <begin position="264"/>
        <end position="286"/>
    </location>
</feature>
<evidence type="ECO:0000313" key="2">
    <source>
        <dbReference type="EMBL" id="MFC3686975.1"/>
    </source>
</evidence>
<evidence type="ECO:0000313" key="3">
    <source>
        <dbReference type="Proteomes" id="UP001595685"/>
    </source>
</evidence>
<gene>
    <name evidence="2" type="ORF">ACFOLH_01320</name>
</gene>
<proteinExistence type="predicted"/>
<accession>A0ABV7WAZ1</accession>
<feature type="region of interest" description="Disordered" evidence="1">
    <location>
        <begin position="87"/>
        <end position="111"/>
    </location>
</feature>
<dbReference type="Gene3D" id="1.10.1740.10">
    <property type="match status" value="1"/>
</dbReference>
<keyword evidence="3" id="KW-1185">Reference proteome</keyword>